<dbReference type="Pfam" id="PF07980">
    <property type="entry name" value="SusD_RagB"/>
    <property type="match status" value="1"/>
</dbReference>
<evidence type="ECO:0000313" key="8">
    <source>
        <dbReference type="EMBL" id="TDS14681.1"/>
    </source>
</evidence>
<keyword evidence="5" id="KW-0998">Cell outer membrane</keyword>
<evidence type="ECO:0000256" key="2">
    <source>
        <dbReference type="ARBA" id="ARBA00006275"/>
    </source>
</evidence>
<evidence type="ECO:0000256" key="3">
    <source>
        <dbReference type="ARBA" id="ARBA00022729"/>
    </source>
</evidence>
<dbReference type="GO" id="GO:0009279">
    <property type="term" value="C:cell outer membrane"/>
    <property type="evidence" value="ECO:0007669"/>
    <property type="project" value="UniProtKB-SubCell"/>
</dbReference>
<dbReference type="RefSeq" id="WP_133639733.1">
    <property type="nucleotide sequence ID" value="NZ_SNZV01000003.1"/>
</dbReference>
<name>A0A4R7D3H8_9SPHI</name>
<dbReference type="EMBL" id="SNZV01000003">
    <property type="protein sequence ID" value="TDS14681.1"/>
    <property type="molecule type" value="Genomic_DNA"/>
</dbReference>
<feature type="domain" description="SusD-like N-terminal" evidence="7">
    <location>
        <begin position="85"/>
        <end position="213"/>
    </location>
</feature>
<keyword evidence="3" id="KW-0732">Signal</keyword>
<dbReference type="InterPro" id="IPR011990">
    <property type="entry name" value="TPR-like_helical_dom_sf"/>
</dbReference>
<dbReference type="Proteomes" id="UP000294752">
    <property type="component" value="Unassembled WGS sequence"/>
</dbReference>
<evidence type="ECO:0000313" key="9">
    <source>
        <dbReference type="Proteomes" id="UP000294752"/>
    </source>
</evidence>
<evidence type="ECO:0000259" key="7">
    <source>
        <dbReference type="Pfam" id="PF14322"/>
    </source>
</evidence>
<reference evidence="8 9" key="1">
    <citation type="submission" date="2019-03" db="EMBL/GenBank/DDBJ databases">
        <title>Genomic Encyclopedia of Type Strains, Phase III (KMG-III): the genomes of soil and plant-associated and newly described type strains.</title>
        <authorList>
            <person name="Whitman W."/>
        </authorList>
    </citation>
    <scope>NUCLEOTIDE SEQUENCE [LARGE SCALE GENOMIC DNA]</scope>
    <source>
        <strain evidence="8 9">CGMCC 1.12801</strain>
    </source>
</reference>
<dbReference type="Gene3D" id="1.25.40.390">
    <property type="match status" value="1"/>
</dbReference>
<proteinExistence type="inferred from homology"/>
<dbReference type="PROSITE" id="PS51257">
    <property type="entry name" value="PROKAR_LIPOPROTEIN"/>
    <property type="match status" value="1"/>
</dbReference>
<sequence length="477" mass="54026">MNTTYKLLTMMLLAIGMQSCEKMLQEEPKTVLSPEQFLQNPGSYETSVKGIYSGLPLYVSFTHEMITDLYAPPSAAAEQALPIYNNQPTPFYFNARNAWNGPYSMIKNANFILHYLPAAPLDETFKNQLTAEARFLRGYAFFNLVQLFGDVPMPLLLAENYDNLRLPRTPQTEVYEQIVQDLLFAEDNLPDQARQVGRVYKLAATALLARVYLTMAGNPLNQTERFSDALEKARLVINSQRFSLTEDYAAAFHNMAYTSESIWDKQYVPGRGGNGLHSASATAEGYVPTLIPSSNFIQSFPTGDRRLAWGIMQNYPAPNGPLQRPFFHKFVDAALIDRGVLPSGAQVSFSIPLLRYAEMFLIAAEAENALNGPAQAYAYVNEIRRRARVDKGNPTHVPDLSDLTQEQLQQAIWKEWDWEMHQEGLSWMTMKRTNTFNRIQQQRGATLVVPVGLYNQTWPIPIEEITNNNIPQNPLYQ</sequence>
<gene>
    <name evidence="8" type="ORF">B0I21_103176</name>
</gene>
<comment type="similarity">
    <text evidence="2">Belongs to the SusD family.</text>
</comment>
<comment type="caution">
    <text evidence="8">The sequence shown here is derived from an EMBL/GenBank/DDBJ whole genome shotgun (WGS) entry which is preliminary data.</text>
</comment>
<keyword evidence="9" id="KW-1185">Reference proteome</keyword>
<dbReference type="OrthoDB" id="5694214at2"/>
<dbReference type="SUPFAM" id="SSF48452">
    <property type="entry name" value="TPR-like"/>
    <property type="match status" value="1"/>
</dbReference>
<dbReference type="InterPro" id="IPR012944">
    <property type="entry name" value="SusD_RagB_dom"/>
</dbReference>
<evidence type="ECO:0000256" key="1">
    <source>
        <dbReference type="ARBA" id="ARBA00004442"/>
    </source>
</evidence>
<dbReference type="Pfam" id="PF14322">
    <property type="entry name" value="SusD-like_3"/>
    <property type="match status" value="1"/>
</dbReference>
<comment type="subcellular location">
    <subcellularLocation>
        <location evidence="1">Cell outer membrane</location>
    </subcellularLocation>
</comment>
<evidence type="ECO:0000259" key="6">
    <source>
        <dbReference type="Pfam" id="PF07980"/>
    </source>
</evidence>
<dbReference type="InterPro" id="IPR033985">
    <property type="entry name" value="SusD-like_N"/>
</dbReference>
<dbReference type="CDD" id="cd08977">
    <property type="entry name" value="SusD"/>
    <property type="match status" value="1"/>
</dbReference>
<feature type="domain" description="RagB/SusD" evidence="6">
    <location>
        <begin position="350"/>
        <end position="476"/>
    </location>
</feature>
<evidence type="ECO:0000256" key="4">
    <source>
        <dbReference type="ARBA" id="ARBA00023136"/>
    </source>
</evidence>
<evidence type="ECO:0000256" key="5">
    <source>
        <dbReference type="ARBA" id="ARBA00023237"/>
    </source>
</evidence>
<accession>A0A4R7D3H8</accession>
<protein>
    <submittedName>
        <fullName evidence="8">SusD-like starch-binding protein associating with outer membrane</fullName>
    </submittedName>
</protein>
<dbReference type="AlphaFoldDB" id="A0A4R7D3H8"/>
<organism evidence="8 9">
    <name type="scientific">Sphingobacterium paludis</name>
    <dbReference type="NCBI Taxonomy" id="1476465"/>
    <lineage>
        <taxon>Bacteria</taxon>
        <taxon>Pseudomonadati</taxon>
        <taxon>Bacteroidota</taxon>
        <taxon>Sphingobacteriia</taxon>
        <taxon>Sphingobacteriales</taxon>
        <taxon>Sphingobacteriaceae</taxon>
        <taxon>Sphingobacterium</taxon>
    </lineage>
</organism>
<keyword evidence="4" id="KW-0472">Membrane</keyword>